<dbReference type="CDD" id="cd16282">
    <property type="entry name" value="metallo-hydrolase-like_MBL-fold"/>
    <property type="match status" value="1"/>
</dbReference>
<sequence>MSPSSTGSLGHGKWPYTQGLHDLGGGCFAYMQPDRPPYSGWSNSGFILDDGDTLLIDTLRDERLTAAMLREIEQKTGVAARDIRRVLNTHRDADHTFGNRLVEHAEIIATETTANNMRERAPAVARMRDYVNNRPAGIVGDYIHYTWGPPFHIEGFEPAMPTSTFSGRKDLRVGSLDVQFIEFGPAHTPSDTIVHVPARRIVYAADIVFLGNTPAVWAGPISNWLKALDYLETLDVDIIVPGHGPITDKAGLAPTRRYLEMVEHEARLRFKKGMSVAEAARDIDLGEFRTWKAPERILINVDTCYRHFRGDKQATSRPELDRLIAPLAVEMGSFTPPGHA</sequence>
<dbReference type="InterPro" id="IPR050855">
    <property type="entry name" value="NDM-1-like"/>
</dbReference>
<accession>A0A9X2XBW6</accession>
<dbReference type="Proteomes" id="UP001149009">
    <property type="component" value="Unassembled WGS sequence"/>
</dbReference>
<dbReference type="InterPro" id="IPR001279">
    <property type="entry name" value="Metallo-B-lactamas"/>
</dbReference>
<dbReference type="RefSeq" id="WP_261516417.1">
    <property type="nucleotide sequence ID" value="NZ_JAODNV010000016.1"/>
</dbReference>
<dbReference type="PANTHER" id="PTHR42951:SF4">
    <property type="entry name" value="ACYL-COENZYME A THIOESTERASE MBLAC2"/>
    <property type="match status" value="1"/>
</dbReference>
<dbReference type="AlphaFoldDB" id="A0A9X2XBW6"/>
<proteinExistence type="inferred from homology"/>
<organism evidence="3 4">
    <name type="scientific">Chelativorans petroleitrophicus</name>
    <dbReference type="NCBI Taxonomy" id="2975484"/>
    <lineage>
        <taxon>Bacteria</taxon>
        <taxon>Pseudomonadati</taxon>
        <taxon>Pseudomonadota</taxon>
        <taxon>Alphaproteobacteria</taxon>
        <taxon>Hyphomicrobiales</taxon>
        <taxon>Phyllobacteriaceae</taxon>
        <taxon>Chelativorans</taxon>
    </lineage>
</organism>
<dbReference type="PANTHER" id="PTHR42951">
    <property type="entry name" value="METALLO-BETA-LACTAMASE DOMAIN-CONTAINING"/>
    <property type="match status" value="1"/>
</dbReference>
<dbReference type="EMBL" id="JAODNV010000016">
    <property type="protein sequence ID" value="MCT8991487.1"/>
    <property type="molecule type" value="Genomic_DNA"/>
</dbReference>
<feature type="domain" description="Metallo-beta-lactamase" evidence="2">
    <location>
        <begin position="42"/>
        <end position="243"/>
    </location>
</feature>
<dbReference type="InterPro" id="IPR036866">
    <property type="entry name" value="RibonucZ/Hydroxyglut_hydro"/>
</dbReference>
<evidence type="ECO:0000313" key="4">
    <source>
        <dbReference type="Proteomes" id="UP001149009"/>
    </source>
</evidence>
<dbReference type="Pfam" id="PF00753">
    <property type="entry name" value="Lactamase_B"/>
    <property type="match status" value="1"/>
</dbReference>
<keyword evidence="4" id="KW-1185">Reference proteome</keyword>
<evidence type="ECO:0000259" key="2">
    <source>
        <dbReference type="SMART" id="SM00849"/>
    </source>
</evidence>
<evidence type="ECO:0000313" key="3">
    <source>
        <dbReference type="EMBL" id="MCT8991487.1"/>
    </source>
</evidence>
<dbReference type="Gene3D" id="3.60.15.10">
    <property type="entry name" value="Ribonuclease Z/Hydroxyacylglutathione hydrolase-like"/>
    <property type="match status" value="1"/>
</dbReference>
<comment type="caution">
    <text evidence="3">The sequence shown here is derived from an EMBL/GenBank/DDBJ whole genome shotgun (WGS) entry which is preliminary data.</text>
</comment>
<dbReference type="SMART" id="SM00849">
    <property type="entry name" value="Lactamase_B"/>
    <property type="match status" value="1"/>
</dbReference>
<dbReference type="GO" id="GO:0017001">
    <property type="term" value="P:antibiotic catabolic process"/>
    <property type="evidence" value="ECO:0007669"/>
    <property type="project" value="UniProtKB-ARBA"/>
</dbReference>
<comment type="similarity">
    <text evidence="1">Belongs to the metallo-beta-lactamase superfamily. Class-B beta-lactamase family.</text>
</comment>
<evidence type="ECO:0000256" key="1">
    <source>
        <dbReference type="ARBA" id="ARBA00005250"/>
    </source>
</evidence>
<reference evidence="3" key="1">
    <citation type="submission" date="2022-08" db="EMBL/GenBank/DDBJ databases">
        <title>Chelativorans sichuanense sp. nov., a paraffin oil-degrading bacterium isolated from a mixture of oil-based drill cuttings and paddy soil.</title>
        <authorList>
            <person name="Yu J."/>
            <person name="Liu H."/>
            <person name="Chen Q."/>
        </authorList>
    </citation>
    <scope>NUCLEOTIDE SEQUENCE</scope>
    <source>
        <strain evidence="3">SCAU 2101</strain>
    </source>
</reference>
<protein>
    <submittedName>
        <fullName evidence="3">MBL fold metallo-hydrolase</fullName>
    </submittedName>
</protein>
<dbReference type="SUPFAM" id="SSF56281">
    <property type="entry name" value="Metallo-hydrolase/oxidoreductase"/>
    <property type="match status" value="1"/>
</dbReference>
<gene>
    <name evidence="3" type="ORF">NYR54_14485</name>
</gene>
<name>A0A9X2XBW6_9HYPH</name>